<protein>
    <recommendedName>
        <fullName evidence="5">Zn(2)-C6 fungal-type domain-containing protein</fullName>
    </recommendedName>
</protein>
<gene>
    <name evidence="6" type="ORF">SPSC_06039</name>
</gene>
<dbReference type="OrthoDB" id="3362851at2759"/>
<dbReference type="GO" id="GO:0006351">
    <property type="term" value="P:DNA-templated transcription"/>
    <property type="evidence" value="ECO:0007669"/>
    <property type="project" value="InterPro"/>
</dbReference>
<reference evidence="6" key="1">
    <citation type="submission" date="2014-06" db="EMBL/GenBank/DDBJ databases">
        <authorList>
            <person name="Ju J."/>
            <person name="Zhang J."/>
        </authorList>
    </citation>
    <scope>NUCLEOTIDE SEQUENCE</scope>
    <source>
        <strain evidence="6">SscI8</strain>
    </source>
</reference>
<dbReference type="InterPro" id="IPR007219">
    <property type="entry name" value="XnlR_reg_dom"/>
</dbReference>
<dbReference type="InterPro" id="IPR036864">
    <property type="entry name" value="Zn2-C6_fun-type_DNA-bd_sf"/>
</dbReference>
<dbReference type="PROSITE" id="PS50048">
    <property type="entry name" value="ZN2_CY6_FUNGAL_2"/>
    <property type="match status" value="1"/>
</dbReference>
<evidence type="ECO:0000259" key="5">
    <source>
        <dbReference type="PROSITE" id="PS50048"/>
    </source>
</evidence>
<feature type="compositionally biased region" description="Polar residues" evidence="4">
    <location>
        <begin position="693"/>
        <end position="714"/>
    </location>
</feature>
<dbReference type="InterPro" id="IPR001138">
    <property type="entry name" value="Zn2Cys6_DnaBD"/>
</dbReference>
<dbReference type="GO" id="GO:0003677">
    <property type="term" value="F:DNA binding"/>
    <property type="evidence" value="ECO:0007669"/>
    <property type="project" value="InterPro"/>
</dbReference>
<dbReference type="CDD" id="cd12148">
    <property type="entry name" value="fungal_TF_MHR"/>
    <property type="match status" value="1"/>
</dbReference>
<dbReference type="AlphaFoldDB" id="A0A127ZIC6"/>
<dbReference type="InterPro" id="IPR050613">
    <property type="entry name" value="Sec_Metabolite_Reg"/>
</dbReference>
<evidence type="ECO:0000256" key="2">
    <source>
        <dbReference type="ARBA" id="ARBA00022723"/>
    </source>
</evidence>
<accession>A0A127ZIC6</accession>
<dbReference type="Gene3D" id="4.10.240.10">
    <property type="entry name" value="Zn(2)-C6 fungal-type DNA-binding domain"/>
    <property type="match status" value="1"/>
</dbReference>
<comment type="subcellular location">
    <subcellularLocation>
        <location evidence="1">Nucleus</location>
    </subcellularLocation>
</comment>
<evidence type="ECO:0000256" key="3">
    <source>
        <dbReference type="ARBA" id="ARBA00023242"/>
    </source>
</evidence>
<dbReference type="GO" id="GO:0008270">
    <property type="term" value="F:zinc ion binding"/>
    <property type="evidence" value="ECO:0007669"/>
    <property type="project" value="InterPro"/>
</dbReference>
<feature type="region of interest" description="Disordered" evidence="4">
    <location>
        <begin position="1"/>
        <end position="25"/>
    </location>
</feature>
<evidence type="ECO:0000313" key="6">
    <source>
        <dbReference type="EMBL" id="CDU25868.1"/>
    </source>
</evidence>
<dbReference type="PANTHER" id="PTHR31001:SF90">
    <property type="entry name" value="CENTROMERE DNA-BINDING PROTEIN COMPLEX CBF3 SUBUNIT B"/>
    <property type="match status" value="1"/>
</dbReference>
<dbReference type="Pfam" id="PF00172">
    <property type="entry name" value="Zn_clus"/>
    <property type="match status" value="1"/>
</dbReference>
<keyword evidence="2" id="KW-0479">Metal-binding</keyword>
<feature type="compositionally biased region" description="Polar residues" evidence="4">
    <location>
        <begin position="426"/>
        <end position="440"/>
    </location>
</feature>
<dbReference type="GO" id="GO:0000981">
    <property type="term" value="F:DNA-binding transcription factor activity, RNA polymerase II-specific"/>
    <property type="evidence" value="ECO:0007669"/>
    <property type="project" value="InterPro"/>
</dbReference>
<evidence type="ECO:0000256" key="4">
    <source>
        <dbReference type="SAM" id="MobiDB-lite"/>
    </source>
</evidence>
<name>A0A127ZIC6_9BASI</name>
<dbReference type="SMART" id="SM00066">
    <property type="entry name" value="GAL4"/>
    <property type="match status" value="1"/>
</dbReference>
<proteinExistence type="predicted"/>
<dbReference type="GO" id="GO:0005634">
    <property type="term" value="C:nucleus"/>
    <property type="evidence" value="ECO:0007669"/>
    <property type="project" value="UniProtKB-SubCell"/>
</dbReference>
<dbReference type="Pfam" id="PF04082">
    <property type="entry name" value="Fungal_trans"/>
    <property type="match status" value="1"/>
</dbReference>
<feature type="domain" description="Zn(2)-C6 fungal-type" evidence="5">
    <location>
        <begin position="30"/>
        <end position="59"/>
    </location>
</feature>
<feature type="region of interest" description="Disordered" evidence="4">
    <location>
        <begin position="106"/>
        <end position="136"/>
    </location>
</feature>
<organism evidence="6">
    <name type="scientific">Sporisorium scitamineum</name>
    <dbReference type="NCBI Taxonomy" id="49012"/>
    <lineage>
        <taxon>Eukaryota</taxon>
        <taxon>Fungi</taxon>
        <taxon>Dikarya</taxon>
        <taxon>Basidiomycota</taxon>
        <taxon>Ustilaginomycotina</taxon>
        <taxon>Ustilaginomycetes</taxon>
        <taxon>Ustilaginales</taxon>
        <taxon>Ustilaginaceae</taxon>
        <taxon>Sporisorium</taxon>
    </lineage>
</organism>
<feature type="region of interest" description="Disordered" evidence="4">
    <location>
        <begin position="415"/>
        <end position="440"/>
    </location>
</feature>
<dbReference type="EMBL" id="LK056691">
    <property type="protein sequence ID" value="CDU25868.1"/>
    <property type="molecule type" value="Genomic_DNA"/>
</dbReference>
<dbReference type="SUPFAM" id="SSF57701">
    <property type="entry name" value="Zn2/Cys6 DNA-binding domain"/>
    <property type="match status" value="1"/>
</dbReference>
<dbReference type="CDD" id="cd00067">
    <property type="entry name" value="GAL4"/>
    <property type="match status" value="1"/>
</dbReference>
<sequence>MPRVASSRLQQRNKAVAPPNAPSSARSIYSCEPCRKRKVKCDRSLNCRNCVRRGETCVWRQTPPLSSTDGSQSESTDGRSLANRVAYLERLIRNAGLDAASASRLPEAARAKEQHASSISTSIAAEPSRSSPDVPPVPPVTLAISDLVEPCIDSPNVEVNLHDRFNHQILTATSASSDSCVARSQPLLQLLPQRHRCDVLVDMYFDTLEWIHHPVHVPSFNHWYQQLWKQGLVTRHCVQQLALLFSMLCLAVHFGLDDDDDDDDAVSPNSGSESQDRLFYQASYDALVASAYLGHHSLAVIQTLILQGLYLNNTGQTTTHHANLGLAIRIANTMGLSSLDADHSQDKTLAAMSASSSSRNKLDTEMGRRIYWSLVYQDCYTASSCNFTYSIQPNQIKTRVFSNLRDDMLVDAHSTSGSRNVALDQGPQSSQNLSDSTPTTSSYHIAKIPFALTARKTVDMHNEGTLTYAAVLQLERENWNHFYSLPHFLRLDKAEQEDGDASHLLGWGRGHTERWNSSRMYRQQIQWQRLFLGITLHNRILRLHRPFLTRAYTNPAFAASKHSALASARHLLSLADYGRKFAFPGLRWWVVLVHIFTAAIALCIDLHFTTVYAAGTSDDQHAYQAENARLIHLSMDILRAASVRSKAASRALQIVTTLFEQAQILPDSRSSKRSKRHPRQESNPSRGVPLDHFSSSSPASTLSGDSFAPTSMHGNGSGAPATGSFETWLGSDWSSLLDVNASASLTPVTTDVLTADLLQAINAFVSSDGINAT</sequence>
<feature type="region of interest" description="Disordered" evidence="4">
    <location>
        <begin position="667"/>
        <end position="720"/>
    </location>
</feature>
<dbReference type="PANTHER" id="PTHR31001">
    <property type="entry name" value="UNCHARACTERIZED TRANSCRIPTIONAL REGULATORY PROTEIN"/>
    <property type="match status" value="1"/>
</dbReference>
<evidence type="ECO:0000256" key="1">
    <source>
        <dbReference type="ARBA" id="ARBA00004123"/>
    </source>
</evidence>
<dbReference type="PROSITE" id="PS00463">
    <property type="entry name" value="ZN2_CY6_FUNGAL_1"/>
    <property type="match status" value="1"/>
</dbReference>
<keyword evidence="3" id="KW-0539">Nucleus</keyword>
<dbReference type="SMART" id="SM00906">
    <property type="entry name" value="Fungal_trans"/>
    <property type="match status" value="1"/>
</dbReference>